<sequence>MSSFERDKFNGRLDCIAAREGLYHDVQHATNGLMTDSTISPNTSKVSQKLSDQLPDVAKYLDGLLHVQRFKTSDPAAKDELVAFANVTSAALNELTKSLLELTPQTTDCLKAQRDLAFLDPIAKHLPHIPEDGWLLPFFMLFIPVMIGFWLPYYILYRQQFSSWKSMFAGCVVAIIPTVIVHGGYTTYAGRFVYICIAFTIVITEICHWGCGWYEESYRNRLATEKYLYSVYKDIETDVLDGVLDRVEQTGNSDEESSDPITTETALQIRRALEKCIHAHICAPTTANDEKPAPDTATPPPRLVDCSAENEKAGFNGITRIQPPPAPACSESRTRSSVSPSRMV</sequence>
<dbReference type="Proteomes" id="UP000016924">
    <property type="component" value="Unassembled WGS sequence"/>
</dbReference>
<evidence type="ECO:0000256" key="1">
    <source>
        <dbReference type="SAM" id="MobiDB-lite"/>
    </source>
</evidence>
<keyword evidence="4" id="KW-1185">Reference proteome</keyword>
<feature type="transmembrane region" description="Helical" evidence="2">
    <location>
        <begin position="134"/>
        <end position="155"/>
    </location>
</feature>
<keyword evidence="2" id="KW-1133">Transmembrane helix</keyword>
<evidence type="ECO:0000256" key="2">
    <source>
        <dbReference type="SAM" id="Phobius"/>
    </source>
</evidence>
<name>R7Z0L2_CONA1</name>
<feature type="transmembrane region" description="Helical" evidence="2">
    <location>
        <begin position="167"/>
        <end position="185"/>
    </location>
</feature>
<feature type="compositionally biased region" description="Low complexity" evidence="1">
    <location>
        <begin position="335"/>
        <end position="344"/>
    </location>
</feature>
<proteinExistence type="predicted"/>
<feature type="region of interest" description="Disordered" evidence="1">
    <location>
        <begin position="287"/>
        <end position="344"/>
    </location>
</feature>
<keyword evidence="2" id="KW-0812">Transmembrane</keyword>
<dbReference type="EMBL" id="JH767589">
    <property type="protein sequence ID" value="EON67692.1"/>
    <property type="molecule type" value="Genomic_DNA"/>
</dbReference>
<dbReference type="AlphaFoldDB" id="R7Z0L2"/>
<evidence type="ECO:0000313" key="4">
    <source>
        <dbReference type="Proteomes" id="UP000016924"/>
    </source>
</evidence>
<evidence type="ECO:0000313" key="3">
    <source>
        <dbReference type="EMBL" id="EON67692.1"/>
    </source>
</evidence>
<organism evidence="3 4">
    <name type="scientific">Coniosporium apollinis (strain CBS 100218)</name>
    <name type="common">Rock-inhabiting black yeast</name>
    <dbReference type="NCBI Taxonomy" id="1168221"/>
    <lineage>
        <taxon>Eukaryota</taxon>
        <taxon>Fungi</taxon>
        <taxon>Dikarya</taxon>
        <taxon>Ascomycota</taxon>
        <taxon>Pezizomycotina</taxon>
        <taxon>Dothideomycetes</taxon>
        <taxon>Dothideomycetes incertae sedis</taxon>
        <taxon>Coniosporium</taxon>
    </lineage>
</organism>
<accession>R7Z0L2</accession>
<dbReference type="HOGENOM" id="CLU_806565_0_0_1"/>
<reference evidence="4" key="1">
    <citation type="submission" date="2012-06" db="EMBL/GenBank/DDBJ databases">
        <title>The genome sequence of Coniosporium apollinis CBS 100218.</title>
        <authorList>
            <consortium name="The Broad Institute Genome Sequencing Platform"/>
            <person name="Cuomo C."/>
            <person name="Gorbushina A."/>
            <person name="Noack S."/>
            <person name="Walker B."/>
            <person name="Young S.K."/>
            <person name="Zeng Q."/>
            <person name="Gargeya S."/>
            <person name="Fitzgerald M."/>
            <person name="Haas B."/>
            <person name="Abouelleil A."/>
            <person name="Alvarado L."/>
            <person name="Arachchi H.M."/>
            <person name="Berlin A.M."/>
            <person name="Chapman S.B."/>
            <person name="Goldberg J."/>
            <person name="Griggs A."/>
            <person name="Gujja S."/>
            <person name="Hansen M."/>
            <person name="Howarth C."/>
            <person name="Imamovic A."/>
            <person name="Larimer J."/>
            <person name="McCowan C."/>
            <person name="Montmayeur A."/>
            <person name="Murphy C."/>
            <person name="Neiman D."/>
            <person name="Pearson M."/>
            <person name="Priest M."/>
            <person name="Roberts A."/>
            <person name="Saif S."/>
            <person name="Shea T."/>
            <person name="Sisk P."/>
            <person name="Sykes S."/>
            <person name="Wortman J."/>
            <person name="Nusbaum C."/>
            <person name="Birren B."/>
        </authorList>
    </citation>
    <scope>NUCLEOTIDE SEQUENCE [LARGE SCALE GENOMIC DNA]</scope>
    <source>
        <strain evidence="4">CBS 100218</strain>
    </source>
</reference>
<dbReference type="OrthoDB" id="10548937at2759"/>
<feature type="transmembrane region" description="Helical" evidence="2">
    <location>
        <begin position="191"/>
        <end position="211"/>
    </location>
</feature>
<protein>
    <submittedName>
        <fullName evidence="3">Uncharacterized protein</fullName>
    </submittedName>
</protein>
<keyword evidence="2" id="KW-0472">Membrane</keyword>
<dbReference type="RefSeq" id="XP_007783009.1">
    <property type="nucleotide sequence ID" value="XM_007784819.1"/>
</dbReference>
<gene>
    <name evidence="3" type="ORF">W97_06835</name>
</gene>
<dbReference type="GeneID" id="19904146"/>